<dbReference type="RefSeq" id="XP_025527839.1">
    <property type="nucleotide sequence ID" value="XM_025673629.1"/>
</dbReference>
<evidence type="ECO:0000313" key="2">
    <source>
        <dbReference type="Proteomes" id="UP000249497"/>
    </source>
</evidence>
<dbReference type="EMBL" id="KZ824792">
    <property type="protein sequence ID" value="RAH81945.1"/>
    <property type="molecule type" value="Genomic_DNA"/>
</dbReference>
<evidence type="ECO:0000313" key="1">
    <source>
        <dbReference type="EMBL" id="RAH81945.1"/>
    </source>
</evidence>
<gene>
    <name evidence="1" type="ORF">BO86DRAFT_399475</name>
</gene>
<sequence>MTATEKHQEISDLIGPAKQTIETIERGWDVMGTIIQYIYDQASRFEDEIPQVLLPGLQLDDIAKAWLKLNHYGPRKPGSRDHHT</sequence>
<reference evidence="1 2" key="1">
    <citation type="submission" date="2018-02" db="EMBL/GenBank/DDBJ databases">
        <title>The genomes of Aspergillus section Nigri reveals drivers in fungal speciation.</title>
        <authorList>
            <consortium name="DOE Joint Genome Institute"/>
            <person name="Vesth T.C."/>
            <person name="Nybo J."/>
            <person name="Theobald S."/>
            <person name="Brandl J."/>
            <person name="Frisvad J.C."/>
            <person name="Nielsen K.F."/>
            <person name="Lyhne E.K."/>
            <person name="Kogle M.E."/>
            <person name="Kuo A."/>
            <person name="Riley R."/>
            <person name="Clum A."/>
            <person name="Nolan M."/>
            <person name="Lipzen A."/>
            <person name="Salamov A."/>
            <person name="Henrissat B."/>
            <person name="Wiebenga A."/>
            <person name="De vries R.P."/>
            <person name="Grigoriev I.V."/>
            <person name="Mortensen U.H."/>
            <person name="Andersen M.R."/>
            <person name="Baker S.E."/>
        </authorList>
    </citation>
    <scope>NUCLEOTIDE SEQUENCE [LARGE SCALE GENOMIC DNA]</scope>
    <source>
        <strain evidence="1 2">CBS 114.51</strain>
    </source>
</reference>
<dbReference type="Proteomes" id="UP000249497">
    <property type="component" value="Unassembled WGS sequence"/>
</dbReference>
<dbReference type="GeneID" id="37177321"/>
<dbReference type="AlphaFoldDB" id="A0A8T8X1K7"/>
<keyword evidence="2" id="KW-1185">Reference proteome</keyword>
<protein>
    <submittedName>
        <fullName evidence="1">Uncharacterized protein</fullName>
    </submittedName>
</protein>
<proteinExistence type="predicted"/>
<accession>A0A8T8X1K7</accession>
<dbReference type="Gene3D" id="1.20.1170.10">
    <property type="match status" value="1"/>
</dbReference>
<dbReference type="OrthoDB" id="4494488at2759"/>
<name>A0A8T8X1K7_ASPJA</name>
<organism evidence="1 2">
    <name type="scientific">Aspergillus japonicus CBS 114.51</name>
    <dbReference type="NCBI Taxonomy" id="1448312"/>
    <lineage>
        <taxon>Eukaryota</taxon>
        <taxon>Fungi</taxon>
        <taxon>Dikarya</taxon>
        <taxon>Ascomycota</taxon>
        <taxon>Pezizomycotina</taxon>
        <taxon>Eurotiomycetes</taxon>
        <taxon>Eurotiomycetidae</taxon>
        <taxon>Eurotiales</taxon>
        <taxon>Aspergillaceae</taxon>
        <taxon>Aspergillus</taxon>
        <taxon>Aspergillus subgen. Circumdati</taxon>
    </lineage>
</organism>